<dbReference type="EMBL" id="JAJEQM010000008">
    <property type="protein sequence ID" value="MCC2210515.1"/>
    <property type="molecule type" value="Genomic_DNA"/>
</dbReference>
<dbReference type="RefSeq" id="WP_147514225.1">
    <property type="nucleotide sequence ID" value="NZ_JAJEQM010000008.1"/>
</dbReference>
<dbReference type="Proteomes" id="UP001198242">
    <property type="component" value="Unassembled WGS sequence"/>
</dbReference>
<evidence type="ECO:0000313" key="3">
    <source>
        <dbReference type="Proteomes" id="UP001198242"/>
    </source>
</evidence>
<sequence length="205" mass="22281">MKKVIKAICCILAAVILVGGGYVAGQRAKQSSIVSALPKNILDMPKESNEPSESAEPESKPSEDVPEPKEDVRIINKSNESAVDSTWSTVESSSNTTDNGALTLYTSAQKDGDEFIWDDSQKWVLEVSDGNGGYYTLFDQNVSNGSVYYDVAENDNGTKNINVYVFTGAGTTIKQYTHTETGFSEKSVYESGAVNRVFTTIPSYK</sequence>
<gene>
    <name evidence="2" type="ORF">LKE05_06890</name>
</gene>
<feature type="region of interest" description="Disordered" evidence="1">
    <location>
        <begin position="42"/>
        <end position="69"/>
    </location>
</feature>
<evidence type="ECO:0000256" key="1">
    <source>
        <dbReference type="SAM" id="MobiDB-lite"/>
    </source>
</evidence>
<organism evidence="2 3">
    <name type="scientific">Hominilimicola fabiformis</name>
    <dbReference type="NCBI Taxonomy" id="2885356"/>
    <lineage>
        <taxon>Bacteria</taxon>
        <taxon>Bacillati</taxon>
        <taxon>Bacillota</taxon>
        <taxon>Clostridia</taxon>
        <taxon>Eubacteriales</taxon>
        <taxon>Oscillospiraceae</taxon>
        <taxon>Hominilimicola</taxon>
    </lineage>
</organism>
<proteinExistence type="predicted"/>
<feature type="compositionally biased region" description="Basic and acidic residues" evidence="1">
    <location>
        <begin position="57"/>
        <end position="69"/>
    </location>
</feature>
<reference evidence="2 3" key="1">
    <citation type="submission" date="2021-10" db="EMBL/GenBank/DDBJ databases">
        <title>Anaerobic single-cell dispensing facilitates the cultivation of human gut bacteria.</title>
        <authorList>
            <person name="Afrizal A."/>
        </authorList>
    </citation>
    <scope>NUCLEOTIDE SEQUENCE [LARGE SCALE GENOMIC DNA]</scope>
    <source>
        <strain evidence="2 3">CLA-AA-H232</strain>
    </source>
</reference>
<comment type="caution">
    <text evidence="2">The sequence shown here is derived from an EMBL/GenBank/DDBJ whole genome shotgun (WGS) entry which is preliminary data.</text>
</comment>
<evidence type="ECO:0000313" key="2">
    <source>
        <dbReference type="EMBL" id="MCC2210515.1"/>
    </source>
</evidence>
<protein>
    <submittedName>
        <fullName evidence="2">Uncharacterized protein</fullName>
    </submittedName>
</protein>
<accession>A0AAE3DYE8</accession>
<keyword evidence="3" id="KW-1185">Reference proteome</keyword>
<name>A0AAE3DYE8_9FIRM</name>
<dbReference type="AlphaFoldDB" id="A0AAE3DYE8"/>